<evidence type="ECO:0000313" key="2">
    <source>
        <dbReference type="Proteomes" id="UP000717624"/>
    </source>
</evidence>
<dbReference type="RefSeq" id="WP_204517515.1">
    <property type="nucleotide sequence ID" value="NZ_BAABIN010000033.1"/>
</dbReference>
<dbReference type="EMBL" id="JAFBEB010000003">
    <property type="protein sequence ID" value="MBM7589798.1"/>
    <property type="molecule type" value="Genomic_DNA"/>
</dbReference>
<dbReference type="Proteomes" id="UP000717624">
    <property type="component" value="Unassembled WGS sequence"/>
</dbReference>
<reference evidence="1" key="1">
    <citation type="submission" date="2021-01" db="EMBL/GenBank/DDBJ databases">
        <title>Genomic Encyclopedia of Type Strains, Phase IV (KMG-IV): sequencing the most valuable type-strain genomes for metagenomic binning, comparative biology and taxonomic classification.</title>
        <authorList>
            <person name="Goeker M."/>
        </authorList>
    </citation>
    <scope>NUCLEOTIDE SEQUENCE</scope>
    <source>
        <strain evidence="1">DSM 25523</strain>
    </source>
</reference>
<keyword evidence="2" id="KW-1185">Reference proteome</keyword>
<dbReference type="AlphaFoldDB" id="A0A938XY57"/>
<organism evidence="1 2">
    <name type="scientific">Brevibacillus fulvus</name>
    <dbReference type="NCBI Taxonomy" id="1125967"/>
    <lineage>
        <taxon>Bacteria</taxon>
        <taxon>Bacillati</taxon>
        <taxon>Bacillota</taxon>
        <taxon>Bacilli</taxon>
        <taxon>Bacillales</taxon>
        <taxon>Paenibacillaceae</taxon>
        <taxon>Brevibacillus</taxon>
    </lineage>
</organism>
<proteinExistence type="predicted"/>
<evidence type="ECO:0000313" key="1">
    <source>
        <dbReference type="EMBL" id="MBM7589798.1"/>
    </source>
</evidence>
<accession>A0A938XY57</accession>
<sequence length="277" mass="30918">MIDTRTSLKLNEQELFFLTMLLGADQVVGLADPFPGFLVEEIEQEWHKCKTALIQKGYLYEDESGLFIDEAVDSLVRPCAASLTTAQCYLSAPAQAVPLEYYVYFGETLAVESRREESGYRLAALGDPYQVIETIAERFSLQPVPASKAEPIALPNLFFQGLRHSAPERSLTELTQLLEAYCAPNEAADLASSLRTPTEEGQVIVMARHPVRQEWEIDGISFFSGDHRYWVIRLEKNAGEDWVKLSPVSGEELKSRLRAALLEPFAARTESGGGRRA</sequence>
<protein>
    <submittedName>
        <fullName evidence="1">Uncharacterized protein</fullName>
    </submittedName>
</protein>
<comment type="caution">
    <text evidence="1">The sequence shown here is derived from an EMBL/GenBank/DDBJ whole genome shotgun (WGS) entry which is preliminary data.</text>
</comment>
<gene>
    <name evidence="1" type="ORF">JOD01_001398</name>
</gene>
<name>A0A938XY57_9BACL</name>